<dbReference type="SUPFAM" id="SSF48452">
    <property type="entry name" value="TPR-like"/>
    <property type="match status" value="1"/>
</dbReference>
<dbReference type="Pfam" id="PF12895">
    <property type="entry name" value="ANAPC3"/>
    <property type="match status" value="1"/>
</dbReference>
<dbReference type="Gene3D" id="1.25.40.10">
    <property type="entry name" value="Tetratricopeptide repeat domain"/>
    <property type="match status" value="1"/>
</dbReference>
<dbReference type="SMART" id="SM00028">
    <property type="entry name" value="TPR"/>
    <property type="match status" value="3"/>
</dbReference>
<proteinExistence type="predicted"/>
<dbReference type="GO" id="GO:0036064">
    <property type="term" value="C:ciliary basal body"/>
    <property type="evidence" value="ECO:0007669"/>
    <property type="project" value="TreeGrafter"/>
</dbReference>
<protein>
    <recommendedName>
        <fullName evidence="4">Tetratricopeptide repeat protein</fullName>
    </recommendedName>
</protein>
<reference evidence="3" key="1">
    <citation type="submission" date="2019-08" db="EMBL/GenBank/DDBJ databases">
        <authorList>
            <person name="Kucharzyk K."/>
            <person name="Murdoch R.W."/>
            <person name="Higgins S."/>
            <person name="Loffler F."/>
        </authorList>
    </citation>
    <scope>NUCLEOTIDE SEQUENCE</scope>
</reference>
<name>A0A645G0J9_9ZZZZ</name>
<sequence length="204" mass="23747">MYQKIGFSFQKNSQIKEALEAYIKADMIMPDDLWTVKKIALCYRLSGNYEKALEHYKHLDFLQPGKYNTKMQIANCLIAINKHKEALQIYAELEKIETGNDDLWRAISWCAFISGNVFQAAYYSEKIISFTPNATDYLNAGHIAFCQKQRTVAIDFYRKSLYEQKNNLELIINQIQNDKFYLKANGLDSDEISLMMDELSFISE</sequence>
<evidence type="ECO:0000256" key="1">
    <source>
        <dbReference type="ARBA" id="ARBA00022737"/>
    </source>
</evidence>
<dbReference type="InterPro" id="IPR011990">
    <property type="entry name" value="TPR-like_helical_dom_sf"/>
</dbReference>
<comment type="caution">
    <text evidence="3">The sequence shown here is derived from an EMBL/GenBank/DDBJ whole genome shotgun (WGS) entry which is preliminary data.</text>
</comment>
<gene>
    <name evidence="3" type="ORF">SDC9_164989</name>
</gene>
<dbReference type="EMBL" id="VSSQ01064812">
    <property type="protein sequence ID" value="MPN17634.1"/>
    <property type="molecule type" value="Genomic_DNA"/>
</dbReference>
<evidence type="ECO:0000256" key="2">
    <source>
        <dbReference type="ARBA" id="ARBA00022803"/>
    </source>
</evidence>
<organism evidence="3">
    <name type="scientific">bioreactor metagenome</name>
    <dbReference type="NCBI Taxonomy" id="1076179"/>
    <lineage>
        <taxon>unclassified sequences</taxon>
        <taxon>metagenomes</taxon>
        <taxon>ecological metagenomes</taxon>
    </lineage>
</organism>
<dbReference type="PANTHER" id="PTHR44186:SF1">
    <property type="entry name" value="BARDET-BIEDL SYNDROME 4 PROTEIN"/>
    <property type="match status" value="1"/>
</dbReference>
<evidence type="ECO:0008006" key="4">
    <source>
        <dbReference type="Google" id="ProtNLM"/>
    </source>
</evidence>
<dbReference type="GO" id="GO:0060271">
    <property type="term" value="P:cilium assembly"/>
    <property type="evidence" value="ECO:0007669"/>
    <property type="project" value="TreeGrafter"/>
</dbReference>
<keyword evidence="1" id="KW-0677">Repeat</keyword>
<dbReference type="GO" id="GO:0061512">
    <property type="term" value="P:protein localization to cilium"/>
    <property type="evidence" value="ECO:0007669"/>
    <property type="project" value="TreeGrafter"/>
</dbReference>
<accession>A0A645G0J9</accession>
<dbReference type="PANTHER" id="PTHR44186">
    <property type="match status" value="1"/>
</dbReference>
<evidence type="ECO:0000313" key="3">
    <source>
        <dbReference type="EMBL" id="MPN17634.1"/>
    </source>
</evidence>
<dbReference type="AlphaFoldDB" id="A0A645G0J9"/>
<dbReference type="InterPro" id="IPR019734">
    <property type="entry name" value="TPR_rpt"/>
</dbReference>
<keyword evidence="2" id="KW-0802">TPR repeat</keyword>